<dbReference type="InterPro" id="IPR052789">
    <property type="entry name" value="SSUH2_homolog"/>
</dbReference>
<comment type="caution">
    <text evidence="1">The sequence shown here is derived from an EMBL/GenBank/DDBJ whole genome shotgun (WGS) entry which is preliminary data.</text>
</comment>
<accession>A0A9X0A8J0</accession>
<sequence>MQRQTLRAVPVSEVKYEWKDTSTRFWVFGLDHKVYAPDYPNSAVVAAIYFRSTKEAKQLIFATSKL</sequence>
<organism evidence="1 2">
    <name type="scientific">Desmophyllum pertusum</name>
    <dbReference type="NCBI Taxonomy" id="174260"/>
    <lineage>
        <taxon>Eukaryota</taxon>
        <taxon>Metazoa</taxon>
        <taxon>Cnidaria</taxon>
        <taxon>Anthozoa</taxon>
        <taxon>Hexacorallia</taxon>
        <taxon>Scleractinia</taxon>
        <taxon>Caryophylliina</taxon>
        <taxon>Caryophylliidae</taxon>
        <taxon>Desmophyllum</taxon>
    </lineage>
</organism>
<dbReference type="EMBL" id="MU825396">
    <property type="protein sequence ID" value="KAJ7394744.1"/>
    <property type="molecule type" value="Genomic_DNA"/>
</dbReference>
<dbReference type="OrthoDB" id="3355217at2759"/>
<keyword evidence="2" id="KW-1185">Reference proteome</keyword>
<evidence type="ECO:0000313" key="1">
    <source>
        <dbReference type="EMBL" id="KAJ7394744.1"/>
    </source>
</evidence>
<dbReference type="AlphaFoldDB" id="A0A9X0A8J0"/>
<dbReference type="PANTHER" id="PTHR48465">
    <property type="entry name" value="PROTEIN SSUH2 HOMOLOG"/>
    <property type="match status" value="1"/>
</dbReference>
<dbReference type="PANTHER" id="PTHR48465:SF1">
    <property type="entry name" value="PROTEIN SSUH2 HOMOLOG"/>
    <property type="match status" value="1"/>
</dbReference>
<gene>
    <name evidence="1" type="ORF">OS493_000575</name>
</gene>
<name>A0A9X0A8J0_9CNID</name>
<protein>
    <submittedName>
        <fullName evidence="1">Uncharacterized protein</fullName>
    </submittedName>
</protein>
<proteinExistence type="predicted"/>
<evidence type="ECO:0000313" key="2">
    <source>
        <dbReference type="Proteomes" id="UP001163046"/>
    </source>
</evidence>
<reference evidence="1" key="1">
    <citation type="submission" date="2023-01" db="EMBL/GenBank/DDBJ databases">
        <title>Genome assembly of the deep-sea coral Lophelia pertusa.</title>
        <authorList>
            <person name="Herrera S."/>
            <person name="Cordes E."/>
        </authorList>
    </citation>
    <scope>NUCLEOTIDE SEQUENCE</scope>
    <source>
        <strain evidence="1">USNM1676648</strain>
        <tissue evidence="1">Polyp</tissue>
    </source>
</reference>
<dbReference type="Proteomes" id="UP001163046">
    <property type="component" value="Unassembled WGS sequence"/>
</dbReference>